<dbReference type="InterPro" id="IPR015421">
    <property type="entry name" value="PyrdxlP-dep_Trfase_major"/>
</dbReference>
<name>A0A0G0LFA7_9BACT</name>
<dbReference type="PANTHER" id="PTHR42735">
    <property type="match status" value="1"/>
</dbReference>
<evidence type="ECO:0000313" key="7">
    <source>
        <dbReference type="Proteomes" id="UP000033934"/>
    </source>
</evidence>
<dbReference type="PROSITE" id="PS00392">
    <property type="entry name" value="DDC_GAD_HDC_YDC"/>
    <property type="match status" value="1"/>
</dbReference>
<gene>
    <name evidence="6" type="ORF">UT11_C0066G0001</name>
</gene>
<dbReference type="Gene3D" id="3.40.640.10">
    <property type="entry name" value="Type I PLP-dependent aspartate aminotransferase-like (Major domain)"/>
    <property type="match status" value="1"/>
</dbReference>
<keyword evidence="3 5" id="KW-0456">Lyase</keyword>
<dbReference type="InterPro" id="IPR015424">
    <property type="entry name" value="PyrdxlP-dep_Trfase"/>
</dbReference>
<dbReference type="EMBL" id="LBVO01000066">
    <property type="protein sequence ID" value="KKQ86605.1"/>
    <property type="molecule type" value="Genomic_DNA"/>
</dbReference>
<sequence>APKTRHYSFEKVCDVLGLGRAQLQTVPLGRDFTMSVDALREQLRDLAREHRPVLAVVAVCGTTEEGSIDRLHEVAKLRTEMAQHGLHFWLHCDAAWGGYVASLLWDENGQRKSLDAIRNFLRTPDCPCEDWPSRDWYEALCALSEADSVTIDPHKLGYIPYPAGAIVFRSPEVKQAIACVAPYIATSGEKEDFIGNFILEGSKPGAAAAACYLSHQMIPRAKNRSDSLVEVLLYLLAGLPILQVIANLSKVR</sequence>
<feature type="modified residue" description="N6-(pyridoxal phosphate)lysine" evidence="4">
    <location>
        <position position="155"/>
    </location>
</feature>
<dbReference type="SUPFAM" id="SSF53383">
    <property type="entry name" value="PLP-dependent transferases"/>
    <property type="match status" value="1"/>
</dbReference>
<evidence type="ECO:0000256" key="4">
    <source>
        <dbReference type="PIRSR" id="PIRSR602129-50"/>
    </source>
</evidence>
<evidence type="ECO:0000256" key="5">
    <source>
        <dbReference type="RuleBase" id="RU000382"/>
    </source>
</evidence>
<dbReference type="AlphaFoldDB" id="A0A0G0LFA7"/>
<evidence type="ECO:0000256" key="1">
    <source>
        <dbReference type="ARBA" id="ARBA00001933"/>
    </source>
</evidence>
<evidence type="ECO:0000313" key="6">
    <source>
        <dbReference type="EMBL" id="KKQ86605.1"/>
    </source>
</evidence>
<dbReference type="PANTHER" id="PTHR42735:SF4">
    <property type="entry name" value="PYRIDOXAL PHOSPHATE-DEPENDENT DECARBOXYLASE FAMILY PROTEIN"/>
    <property type="match status" value="1"/>
</dbReference>
<evidence type="ECO:0000256" key="2">
    <source>
        <dbReference type="ARBA" id="ARBA00022898"/>
    </source>
</evidence>
<comment type="cofactor">
    <cofactor evidence="1 4 5">
        <name>pyridoxal 5'-phosphate</name>
        <dbReference type="ChEBI" id="CHEBI:597326"/>
    </cofactor>
</comment>
<proteinExistence type="inferred from homology"/>
<comment type="similarity">
    <text evidence="5">Belongs to the group II decarboxylase family.</text>
</comment>
<dbReference type="Proteomes" id="UP000033934">
    <property type="component" value="Unassembled WGS sequence"/>
</dbReference>
<evidence type="ECO:0000256" key="3">
    <source>
        <dbReference type="ARBA" id="ARBA00023239"/>
    </source>
</evidence>
<protein>
    <recommendedName>
        <fullName evidence="8">Pyridoxal-dependent decarboxylase</fullName>
    </recommendedName>
</protein>
<feature type="non-terminal residue" evidence="6">
    <location>
        <position position="1"/>
    </location>
</feature>
<comment type="caution">
    <text evidence="6">The sequence shown here is derived from an EMBL/GenBank/DDBJ whole genome shotgun (WGS) entry which is preliminary data.</text>
</comment>
<keyword evidence="2 4" id="KW-0663">Pyridoxal phosphate</keyword>
<dbReference type="InterPro" id="IPR050477">
    <property type="entry name" value="GrpII_AminoAcid_Decarb"/>
</dbReference>
<dbReference type="GO" id="GO:0016831">
    <property type="term" value="F:carboxy-lyase activity"/>
    <property type="evidence" value="ECO:0007669"/>
    <property type="project" value="InterPro"/>
</dbReference>
<reference evidence="6 7" key="1">
    <citation type="journal article" date="2015" name="Nature">
        <title>rRNA introns, odd ribosomes, and small enigmatic genomes across a large radiation of phyla.</title>
        <authorList>
            <person name="Brown C.T."/>
            <person name="Hug L.A."/>
            <person name="Thomas B.C."/>
            <person name="Sharon I."/>
            <person name="Castelle C.J."/>
            <person name="Singh A."/>
            <person name="Wilkins M.J."/>
            <person name="Williams K.H."/>
            <person name="Banfield J.F."/>
        </authorList>
    </citation>
    <scope>NUCLEOTIDE SEQUENCE [LARGE SCALE GENOMIC DNA]</scope>
</reference>
<dbReference type="GO" id="GO:0030170">
    <property type="term" value="F:pyridoxal phosphate binding"/>
    <property type="evidence" value="ECO:0007669"/>
    <property type="project" value="InterPro"/>
</dbReference>
<dbReference type="PATRIC" id="fig|1618334.3.peg.824"/>
<dbReference type="InterPro" id="IPR021115">
    <property type="entry name" value="Pyridoxal-P_BS"/>
</dbReference>
<accession>A0A0G0LFA7</accession>
<dbReference type="Pfam" id="PF00282">
    <property type="entry name" value="Pyridoxal_deC"/>
    <property type="match status" value="1"/>
</dbReference>
<organism evidence="6 7">
    <name type="scientific">Berkelbacteria bacterium GW2011_GWA2_38_9</name>
    <dbReference type="NCBI Taxonomy" id="1618334"/>
    <lineage>
        <taxon>Bacteria</taxon>
        <taxon>Candidatus Berkelbacteria</taxon>
    </lineage>
</organism>
<dbReference type="InterPro" id="IPR002129">
    <property type="entry name" value="PyrdxlP-dep_de-COase"/>
</dbReference>
<dbReference type="GO" id="GO:0019752">
    <property type="term" value="P:carboxylic acid metabolic process"/>
    <property type="evidence" value="ECO:0007669"/>
    <property type="project" value="InterPro"/>
</dbReference>
<evidence type="ECO:0008006" key="8">
    <source>
        <dbReference type="Google" id="ProtNLM"/>
    </source>
</evidence>